<name>A0A9W6PEP4_9ACTN</name>
<dbReference type="RefSeq" id="WP_033251947.1">
    <property type="nucleotide sequence ID" value="NZ_BSRX01000013.1"/>
</dbReference>
<sequence>MGSSPGAVVAATIAAHRPDLVRRLVPTAGRARPDPPYPTTRMTTRMTTWAGLADDLRPLLPRVTAETPVTGCTKDGTVRFALTRELADAVPGARFEALESGHVVVHEQPGAFVALVAGFTA</sequence>
<dbReference type="Gene3D" id="3.40.50.1820">
    <property type="entry name" value="alpha/beta hydrolase"/>
    <property type="match status" value="1"/>
</dbReference>
<dbReference type="AlphaFoldDB" id="A0A9W6PEP4"/>
<organism evidence="1 2">
    <name type="scientific">Kitasatospora phosalacinea</name>
    <dbReference type="NCBI Taxonomy" id="2065"/>
    <lineage>
        <taxon>Bacteria</taxon>
        <taxon>Bacillati</taxon>
        <taxon>Actinomycetota</taxon>
        <taxon>Actinomycetes</taxon>
        <taxon>Kitasatosporales</taxon>
        <taxon>Streptomycetaceae</taxon>
        <taxon>Kitasatospora</taxon>
    </lineage>
</organism>
<protein>
    <submittedName>
        <fullName evidence="1">Uncharacterized protein</fullName>
    </submittedName>
</protein>
<dbReference type="OrthoDB" id="3866834at2"/>
<dbReference type="InterPro" id="IPR029058">
    <property type="entry name" value="AB_hydrolase_fold"/>
</dbReference>
<proteinExistence type="predicted"/>
<evidence type="ECO:0000313" key="2">
    <source>
        <dbReference type="Proteomes" id="UP001165143"/>
    </source>
</evidence>
<dbReference type="SUPFAM" id="SSF53474">
    <property type="entry name" value="alpha/beta-Hydrolases"/>
    <property type="match status" value="1"/>
</dbReference>
<accession>A0A9W6PEP4</accession>
<dbReference type="EMBL" id="BSRX01000013">
    <property type="protein sequence ID" value="GLW54605.1"/>
    <property type="molecule type" value="Genomic_DNA"/>
</dbReference>
<comment type="caution">
    <text evidence="1">The sequence shown here is derived from an EMBL/GenBank/DDBJ whole genome shotgun (WGS) entry which is preliminary data.</text>
</comment>
<dbReference type="Proteomes" id="UP001165143">
    <property type="component" value="Unassembled WGS sequence"/>
</dbReference>
<evidence type="ECO:0000313" key="1">
    <source>
        <dbReference type="EMBL" id="GLW54605.1"/>
    </source>
</evidence>
<reference evidence="1" key="1">
    <citation type="submission" date="2023-02" db="EMBL/GenBank/DDBJ databases">
        <title>Kitasatospora phosalacinea NBRC 14362.</title>
        <authorList>
            <person name="Ichikawa N."/>
            <person name="Sato H."/>
            <person name="Tonouchi N."/>
        </authorList>
    </citation>
    <scope>NUCLEOTIDE SEQUENCE</scope>
    <source>
        <strain evidence="1">NBRC 14362</strain>
    </source>
</reference>
<gene>
    <name evidence="1" type="ORF">Kpho01_26160</name>
</gene>